<dbReference type="GO" id="GO:0004748">
    <property type="term" value="F:ribonucleoside-diphosphate reductase activity, thioredoxin disulfide as acceptor"/>
    <property type="evidence" value="ECO:0007669"/>
    <property type="project" value="UniProtKB-EC"/>
</dbReference>
<dbReference type="GO" id="GO:0071897">
    <property type="term" value="P:DNA biosynthetic process"/>
    <property type="evidence" value="ECO:0007669"/>
    <property type="project" value="UniProtKB-KW"/>
</dbReference>
<feature type="domain" description="Ribonucleotide reductase large subunit C-terminal" evidence="14">
    <location>
        <begin position="70"/>
        <end position="186"/>
    </location>
</feature>
<keyword evidence="7" id="KW-0547">Nucleotide-binding</keyword>
<organism evidence="16 17">
    <name type="scientific">Halanaerobacter jeridensis</name>
    <dbReference type="NCBI Taxonomy" id="706427"/>
    <lineage>
        <taxon>Bacteria</taxon>
        <taxon>Bacillati</taxon>
        <taxon>Bacillota</taxon>
        <taxon>Clostridia</taxon>
        <taxon>Halanaerobiales</taxon>
        <taxon>Halobacteroidaceae</taxon>
        <taxon>Halanaerobacter</taxon>
    </lineage>
</organism>
<reference evidence="16" key="1">
    <citation type="submission" date="2021-01" db="EMBL/GenBank/DDBJ databases">
        <title>Genomic Encyclopedia of Type Strains, Phase IV (KMG-IV): sequencing the most valuable type-strain genomes for metagenomic binning, comparative biology and taxonomic classification.</title>
        <authorList>
            <person name="Goeker M."/>
        </authorList>
    </citation>
    <scope>NUCLEOTIDE SEQUENCE</scope>
    <source>
        <strain evidence="16">DSM 23230</strain>
    </source>
</reference>
<dbReference type="Proteomes" id="UP000774000">
    <property type="component" value="Unassembled WGS sequence"/>
</dbReference>
<keyword evidence="8" id="KW-0560">Oxidoreductase</keyword>
<keyword evidence="5" id="KW-0846">Cobalamin</keyword>
<dbReference type="Pfam" id="PF02867">
    <property type="entry name" value="Ribonuc_red_lgC"/>
    <property type="match status" value="2"/>
</dbReference>
<evidence type="ECO:0000256" key="8">
    <source>
        <dbReference type="ARBA" id="ARBA00023002"/>
    </source>
</evidence>
<accession>A0A938XVF4</accession>
<name>A0A938XVF4_9FIRM</name>
<evidence type="ECO:0000256" key="1">
    <source>
        <dbReference type="ARBA" id="ARBA00001922"/>
    </source>
</evidence>
<feature type="region of interest" description="Disordered" evidence="13">
    <location>
        <begin position="351"/>
        <end position="371"/>
    </location>
</feature>
<gene>
    <name evidence="16" type="ORF">JOC47_000794</name>
</gene>
<evidence type="ECO:0000256" key="11">
    <source>
        <dbReference type="ARBA" id="ARBA00033050"/>
    </source>
</evidence>
<keyword evidence="6" id="KW-0237">DNA synthesis</keyword>
<evidence type="ECO:0000313" key="16">
    <source>
        <dbReference type="EMBL" id="MBM7555960.1"/>
    </source>
</evidence>
<comment type="function">
    <text evidence="10">Catalyzes the reduction of ribonucleotides to deoxyribonucleotides. May function to provide a pool of deoxyribonucleotide precursors for DNA repair during oxygen limitation and/or for immediate growth after restoration of oxygen.</text>
</comment>
<comment type="catalytic activity">
    <reaction evidence="12">
        <text>a 2'-deoxyribonucleoside 5'-diphosphate + [thioredoxin]-disulfide + H2O = a ribonucleoside 5'-diphosphate + [thioredoxin]-dithiol</text>
        <dbReference type="Rhea" id="RHEA:23252"/>
        <dbReference type="Rhea" id="RHEA-COMP:10698"/>
        <dbReference type="Rhea" id="RHEA-COMP:10700"/>
        <dbReference type="ChEBI" id="CHEBI:15377"/>
        <dbReference type="ChEBI" id="CHEBI:29950"/>
        <dbReference type="ChEBI" id="CHEBI:50058"/>
        <dbReference type="ChEBI" id="CHEBI:57930"/>
        <dbReference type="ChEBI" id="CHEBI:73316"/>
        <dbReference type="EC" id="1.17.4.1"/>
    </reaction>
</comment>
<dbReference type="EMBL" id="JAFBDQ010000003">
    <property type="protein sequence ID" value="MBM7555960.1"/>
    <property type="molecule type" value="Genomic_DNA"/>
</dbReference>
<feature type="domain" description="TSCPD" evidence="15">
    <location>
        <begin position="223"/>
        <end position="332"/>
    </location>
</feature>
<evidence type="ECO:0000256" key="4">
    <source>
        <dbReference type="ARBA" id="ARBA00014409"/>
    </source>
</evidence>
<dbReference type="InterPro" id="IPR050862">
    <property type="entry name" value="RdRp_reductase_class-2"/>
</dbReference>
<sequence>MKYRKIGLGVMGFHELLIKTGIAYDSPEGVEMAEKVMGFINDTAHQYSRELAQEKGAFPGIDESEYEEPQRNATLTTIAPTGSISFLGGTSGGIEPFFSFQYSHTDADGNVSQFKYDFTEDASEEVLVTAMDIDPEWHVRIQAAFQQHVDNAVSKTINFPNEASREDVSKAYQLAHELGCKGLTVYRDGSRTAQVLSTDDNEDKGQEKELLDQPTKIDGKIYPEKRPLAAAGETIKYETGCGKLYLTINLDEEGEPIETFLTTGSDGGCFVMTEAVSRLTSLALRSGIAPEEIIDQLQSTSTCPSFMYEKGQGKDLEGRSCPDVVARALKEIINSKTFKHLKSDLEVIEEEKEKSKEQEAAKENKEESKKPLCPECGAELQFKEGCDFCDNCGYSHCG</sequence>
<comment type="cofactor">
    <cofactor evidence="1">
        <name>adenosylcob(III)alamin</name>
        <dbReference type="ChEBI" id="CHEBI:18408"/>
    </cofactor>
</comment>
<keyword evidence="17" id="KW-1185">Reference proteome</keyword>
<dbReference type="SUPFAM" id="SSF51998">
    <property type="entry name" value="PFL-like glycyl radical enzymes"/>
    <property type="match status" value="1"/>
</dbReference>
<dbReference type="GO" id="GO:0000166">
    <property type="term" value="F:nucleotide binding"/>
    <property type="evidence" value="ECO:0007669"/>
    <property type="project" value="UniProtKB-KW"/>
</dbReference>
<dbReference type="GO" id="GO:0031419">
    <property type="term" value="F:cobalamin binding"/>
    <property type="evidence" value="ECO:0007669"/>
    <property type="project" value="UniProtKB-KW"/>
</dbReference>
<dbReference type="PRINTS" id="PR01183">
    <property type="entry name" value="RIBORDTASEM1"/>
</dbReference>
<dbReference type="InterPro" id="IPR024434">
    <property type="entry name" value="TSCPD_dom"/>
</dbReference>
<feature type="domain" description="Ribonucleotide reductase large subunit C-terminal" evidence="14">
    <location>
        <begin position="1"/>
        <end position="68"/>
    </location>
</feature>
<comment type="caution">
    <text evidence="16">The sequence shown here is derived from an EMBL/GenBank/DDBJ whole genome shotgun (WGS) entry which is preliminary data.</text>
</comment>
<dbReference type="InterPro" id="IPR000788">
    <property type="entry name" value="RNR_lg_C"/>
</dbReference>
<proteinExistence type="inferred from homology"/>
<dbReference type="Pfam" id="PF12637">
    <property type="entry name" value="TSCPD"/>
    <property type="match status" value="1"/>
</dbReference>
<dbReference type="PANTHER" id="PTHR43371">
    <property type="entry name" value="VITAMIN B12-DEPENDENT RIBONUCLEOTIDE REDUCTASE"/>
    <property type="match status" value="1"/>
</dbReference>
<evidence type="ECO:0000256" key="12">
    <source>
        <dbReference type="ARBA" id="ARBA00047754"/>
    </source>
</evidence>
<evidence type="ECO:0000256" key="10">
    <source>
        <dbReference type="ARBA" id="ARBA00025437"/>
    </source>
</evidence>
<evidence type="ECO:0000256" key="2">
    <source>
        <dbReference type="ARBA" id="ARBA00007405"/>
    </source>
</evidence>
<evidence type="ECO:0000313" key="17">
    <source>
        <dbReference type="Proteomes" id="UP000774000"/>
    </source>
</evidence>
<evidence type="ECO:0000256" key="6">
    <source>
        <dbReference type="ARBA" id="ARBA00022634"/>
    </source>
</evidence>
<comment type="similarity">
    <text evidence="2">Belongs to the ribonucleoside diphosphate reductase class-2 family.</text>
</comment>
<dbReference type="EC" id="1.17.4.1" evidence="3"/>
<evidence type="ECO:0000256" key="13">
    <source>
        <dbReference type="SAM" id="MobiDB-lite"/>
    </source>
</evidence>
<evidence type="ECO:0000259" key="15">
    <source>
        <dbReference type="Pfam" id="PF12637"/>
    </source>
</evidence>
<evidence type="ECO:0000256" key="5">
    <source>
        <dbReference type="ARBA" id="ARBA00022628"/>
    </source>
</evidence>
<evidence type="ECO:0000259" key="14">
    <source>
        <dbReference type="Pfam" id="PF02867"/>
    </source>
</evidence>
<keyword evidence="9" id="KW-0170">Cobalt</keyword>
<evidence type="ECO:0000256" key="7">
    <source>
        <dbReference type="ARBA" id="ARBA00022741"/>
    </source>
</evidence>
<dbReference type="PANTHER" id="PTHR43371:SF1">
    <property type="entry name" value="RIBONUCLEOSIDE-DIPHOSPHATE REDUCTASE"/>
    <property type="match status" value="1"/>
</dbReference>
<evidence type="ECO:0000256" key="9">
    <source>
        <dbReference type="ARBA" id="ARBA00023285"/>
    </source>
</evidence>
<protein>
    <recommendedName>
        <fullName evidence="4">Vitamin B12-dependent ribonucleotide reductase</fullName>
        <ecNumber evidence="3">1.17.4.1</ecNumber>
    </recommendedName>
    <alternativeName>
        <fullName evidence="11">Ribonucleoside-diphosphate reductase NrdJ</fullName>
    </alternativeName>
</protein>
<evidence type="ECO:0000256" key="3">
    <source>
        <dbReference type="ARBA" id="ARBA00012274"/>
    </source>
</evidence>
<dbReference type="AlphaFoldDB" id="A0A938XVF4"/>
<dbReference type="Gene3D" id="3.20.70.20">
    <property type="match status" value="1"/>
</dbReference>